<dbReference type="GO" id="GO:0004553">
    <property type="term" value="F:hydrolase activity, hydrolyzing O-glycosyl compounds"/>
    <property type="evidence" value="ECO:0007669"/>
    <property type="project" value="InterPro"/>
</dbReference>
<keyword evidence="5" id="KW-1185">Reference proteome</keyword>
<dbReference type="SUPFAM" id="SSF49384">
    <property type="entry name" value="Carbohydrate-binding domain"/>
    <property type="match status" value="1"/>
</dbReference>
<dbReference type="Proteomes" id="UP000198217">
    <property type="component" value="Chromosome I"/>
</dbReference>
<evidence type="ECO:0000313" key="4">
    <source>
        <dbReference type="EMBL" id="SCG46183.1"/>
    </source>
</evidence>
<feature type="compositionally biased region" description="Pro residues" evidence="1">
    <location>
        <begin position="74"/>
        <end position="86"/>
    </location>
</feature>
<evidence type="ECO:0000256" key="2">
    <source>
        <dbReference type="SAM" id="Phobius"/>
    </source>
</evidence>
<evidence type="ECO:0000259" key="3">
    <source>
        <dbReference type="PROSITE" id="PS51173"/>
    </source>
</evidence>
<keyword evidence="2" id="KW-0472">Membrane</keyword>
<feature type="compositionally biased region" description="Low complexity" evidence="1">
    <location>
        <begin position="97"/>
        <end position="130"/>
    </location>
</feature>
<dbReference type="AlphaFoldDB" id="A0A1C5HJS9"/>
<evidence type="ECO:0000256" key="1">
    <source>
        <dbReference type="SAM" id="MobiDB-lite"/>
    </source>
</evidence>
<accession>A0A1C5HJS9</accession>
<feature type="region of interest" description="Disordered" evidence="1">
    <location>
        <begin position="73"/>
        <end position="130"/>
    </location>
</feature>
<dbReference type="GO" id="GO:0030247">
    <property type="term" value="F:polysaccharide binding"/>
    <property type="evidence" value="ECO:0007669"/>
    <property type="project" value="UniProtKB-UniRule"/>
</dbReference>
<protein>
    <submittedName>
        <fullName evidence="4">Cellulose binding domain-containing protein</fullName>
    </submittedName>
</protein>
<keyword evidence="2" id="KW-0812">Transmembrane</keyword>
<dbReference type="InterPro" id="IPR001919">
    <property type="entry name" value="CBD2"/>
</dbReference>
<name>A0A1C5HJS9_9ACTN</name>
<sequence length="237" mass="23232">MPAAPPQPRRTVAIIVLDRIMAVVASVRQVATGRADGATVARLALLAAVAVLVATAVAVVVVLRTPERLAPVALGPPPAVAVPTGPPAGGSGVQAEPPSSRPTSARPSTATSSAAPATSGSTATPPATGPALGAEFAIEERALLSYGAAVTISNPGPGRVTAWTLVITLPRESLEVTSVSGARASRDGATWSFVPDGAGAAVPADGSVRVTFRVTGSPVSAGPTACTIDGTPCTGLN</sequence>
<proteinExistence type="predicted"/>
<feature type="transmembrane region" description="Helical" evidence="2">
    <location>
        <begin position="43"/>
        <end position="63"/>
    </location>
</feature>
<dbReference type="Gene3D" id="2.60.40.290">
    <property type="match status" value="1"/>
</dbReference>
<dbReference type="PROSITE" id="PS51173">
    <property type="entry name" value="CBM2"/>
    <property type="match status" value="1"/>
</dbReference>
<dbReference type="InterPro" id="IPR012291">
    <property type="entry name" value="CBM2_carb-bd_dom_sf"/>
</dbReference>
<reference evidence="4 5" key="1">
    <citation type="submission" date="2016-06" db="EMBL/GenBank/DDBJ databases">
        <authorList>
            <person name="Kjaerup R.B."/>
            <person name="Dalgaard T.S."/>
            <person name="Juul-Madsen H.R."/>
        </authorList>
    </citation>
    <scope>NUCLEOTIDE SEQUENCE [LARGE SCALE GENOMIC DNA]</scope>
    <source>
        <strain evidence="4 5">DSM 43904</strain>
    </source>
</reference>
<feature type="domain" description="CBM2" evidence="3">
    <location>
        <begin position="125"/>
        <end position="236"/>
    </location>
</feature>
<dbReference type="EMBL" id="LT607750">
    <property type="protein sequence ID" value="SCG46183.1"/>
    <property type="molecule type" value="Genomic_DNA"/>
</dbReference>
<dbReference type="Pfam" id="PF00553">
    <property type="entry name" value="CBM_2"/>
    <property type="match status" value="1"/>
</dbReference>
<dbReference type="GO" id="GO:0005975">
    <property type="term" value="P:carbohydrate metabolic process"/>
    <property type="evidence" value="ECO:0007669"/>
    <property type="project" value="InterPro"/>
</dbReference>
<gene>
    <name evidence="4" type="ORF">GA0070609_1737</name>
</gene>
<evidence type="ECO:0000313" key="5">
    <source>
        <dbReference type="Proteomes" id="UP000198217"/>
    </source>
</evidence>
<dbReference type="SMART" id="SM00637">
    <property type="entry name" value="CBD_II"/>
    <property type="match status" value="1"/>
</dbReference>
<dbReference type="RefSeq" id="WP_088993320.1">
    <property type="nucleotide sequence ID" value="NZ_LT607750.1"/>
</dbReference>
<organism evidence="4 5">
    <name type="scientific">Micromonospora echinaurantiaca</name>
    <dbReference type="NCBI Taxonomy" id="47857"/>
    <lineage>
        <taxon>Bacteria</taxon>
        <taxon>Bacillati</taxon>
        <taxon>Actinomycetota</taxon>
        <taxon>Actinomycetes</taxon>
        <taxon>Micromonosporales</taxon>
        <taxon>Micromonosporaceae</taxon>
        <taxon>Micromonospora</taxon>
    </lineage>
</organism>
<keyword evidence="2" id="KW-1133">Transmembrane helix</keyword>
<dbReference type="InterPro" id="IPR008965">
    <property type="entry name" value="CBM2/CBM3_carb-bd_dom_sf"/>
</dbReference>